<keyword evidence="7" id="KW-1185">Reference proteome</keyword>
<gene>
    <name evidence="8" type="primary">LRRC46</name>
</gene>
<dbReference type="InterPro" id="IPR032675">
    <property type="entry name" value="LRR_dom_sf"/>
</dbReference>
<dbReference type="SUPFAM" id="SSF52058">
    <property type="entry name" value="L domain-like"/>
    <property type="match status" value="1"/>
</dbReference>
<dbReference type="RefSeq" id="XP_013795589.2">
    <property type="nucleotide sequence ID" value="XM_013940135.2"/>
</dbReference>
<evidence type="ECO:0000256" key="2">
    <source>
        <dbReference type="ARBA" id="ARBA00022614"/>
    </source>
</evidence>
<proteinExistence type="predicted"/>
<keyword evidence="4" id="KW-0969">Cilium</keyword>
<protein>
    <submittedName>
        <fullName evidence="8">Leucine-rich repeat-containing protein 46</fullName>
    </submittedName>
</protein>
<organism evidence="7 8">
    <name type="scientific">Apteryx mantelli</name>
    <name type="common">North Island brown kiwi</name>
    <dbReference type="NCBI Taxonomy" id="2696672"/>
    <lineage>
        <taxon>Eukaryota</taxon>
        <taxon>Metazoa</taxon>
        <taxon>Chordata</taxon>
        <taxon>Craniata</taxon>
        <taxon>Vertebrata</taxon>
        <taxon>Euteleostomi</taxon>
        <taxon>Archelosauria</taxon>
        <taxon>Archosauria</taxon>
        <taxon>Dinosauria</taxon>
        <taxon>Saurischia</taxon>
        <taxon>Theropoda</taxon>
        <taxon>Coelurosauria</taxon>
        <taxon>Aves</taxon>
        <taxon>Palaeognathae</taxon>
        <taxon>Apterygiformes</taxon>
        <taxon>Apterygidae</taxon>
        <taxon>Apteryx</taxon>
    </lineage>
</organism>
<accession>A0A8B7IBL5</accession>
<evidence type="ECO:0000313" key="7">
    <source>
        <dbReference type="Proteomes" id="UP001652627"/>
    </source>
</evidence>
<dbReference type="CTD" id="90506"/>
<dbReference type="GeneID" id="106482542"/>
<evidence type="ECO:0000256" key="1">
    <source>
        <dbReference type="ARBA" id="ARBA00004138"/>
    </source>
</evidence>
<sequence>MAGLGETLLGGLEQTPLGVTLTDTLVASRNLPRPAETQSPESRSKELMALSTVRLDRENICAIGRLQSLQEVHSLYLQQNRIEKIENLSCFPHLRFLSLAGNRIRKVENLRPLQHLHFLDLSQNQIERLDADELPRSLRLLDLTGNECTHQDGYRELVLGALPRLLQLDAQPVPGCPGPAPDEEEEEEEGSSSSSEDEEDESLCEPSGPFTAGKDFFMDLHRELARRSQRRQREALDKHETRLEELEERRGLLLPPPPLGSADAETCLAPSPGAEGAAFTTAPGPGRPQPCPQAKPGTQQSPVPGAGSQHACPQPERVPSGSQGRIKALQGETRATAQPREAKK</sequence>
<dbReference type="KEGG" id="aam:106482542"/>
<dbReference type="Proteomes" id="UP001652627">
    <property type="component" value="Chromosome 28"/>
</dbReference>
<feature type="compositionally biased region" description="Acidic residues" evidence="6">
    <location>
        <begin position="181"/>
        <end position="203"/>
    </location>
</feature>
<name>A0A8B7IBL5_9AVES</name>
<dbReference type="OrthoDB" id="7451790at2759"/>
<keyword evidence="2" id="KW-0433">Leucine-rich repeat</keyword>
<keyword evidence="5" id="KW-0966">Cell projection</keyword>
<dbReference type="PROSITE" id="PS51450">
    <property type="entry name" value="LRR"/>
    <property type="match status" value="3"/>
</dbReference>
<feature type="region of interest" description="Disordered" evidence="6">
    <location>
        <begin position="169"/>
        <end position="214"/>
    </location>
</feature>
<keyword evidence="3" id="KW-0677">Repeat</keyword>
<evidence type="ECO:0000256" key="5">
    <source>
        <dbReference type="ARBA" id="ARBA00023273"/>
    </source>
</evidence>
<comment type="subcellular location">
    <subcellularLocation>
        <location evidence="1">Cell projection</location>
        <location evidence="1">Cilium</location>
    </subcellularLocation>
</comment>
<dbReference type="Pfam" id="PF12799">
    <property type="entry name" value="LRR_4"/>
    <property type="match status" value="1"/>
</dbReference>
<feature type="compositionally biased region" description="Basic and acidic residues" evidence="6">
    <location>
        <begin position="228"/>
        <end position="251"/>
    </location>
</feature>
<reference evidence="8" key="1">
    <citation type="submission" date="2025-08" db="UniProtKB">
        <authorList>
            <consortium name="RefSeq"/>
        </authorList>
    </citation>
    <scope>IDENTIFICATION</scope>
    <source>
        <tissue evidence="8">Blood</tissue>
    </source>
</reference>
<evidence type="ECO:0000313" key="8">
    <source>
        <dbReference type="RefSeq" id="XP_013795589.2"/>
    </source>
</evidence>
<dbReference type="PANTHER" id="PTHR45973">
    <property type="entry name" value="PROTEIN PHOSPHATASE 1 REGULATORY SUBUNIT SDS22-RELATED"/>
    <property type="match status" value="1"/>
</dbReference>
<dbReference type="InterPro" id="IPR025875">
    <property type="entry name" value="Leu-rich_rpt_4"/>
</dbReference>
<evidence type="ECO:0000256" key="4">
    <source>
        <dbReference type="ARBA" id="ARBA00023069"/>
    </source>
</evidence>
<dbReference type="InterPro" id="IPR001611">
    <property type="entry name" value="Leu-rich_rpt"/>
</dbReference>
<dbReference type="PANTHER" id="PTHR45973:SF9">
    <property type="entry name" value="LEUCINE-RICH REPEAT-CONTAINING PROTEIN 46"/>
    <property type="match status" value="1"/>
</dbReference>
<dbReference type="SMART" id="SM00365">
    <property type="entry name" value="LRR_SD22"/>
    <property type="match status" value="3"/>
</dbReference>
<feature type="region of interest" description="Disordered" evidence="6">
    <location>
        <begin position="228"/>
        <end position="344"/>
    </location>
</feature>
<evidence type="ECO:0000256" key="3">
    <source>
        <dbReference type="ARBA" id="ARBA00022737"/>
    </source>
</evidence>
<dbReference type="InterPro" id="IPR050576">
    <property type="entry name" value="Cilia_flagella_integrity"/>
</dbReference>
<evidence type="ECO:0000256" key="6">
    <source>
        <dbReference type="SAM" id="MobiDB-lite"/>
    </source>
</evidence>
<dbReference type="AlphaFoldDB" id="A0A8B7IBL5"/>
<dbReference type="Gene3D" id="3.80.10.10">
    <property type="entry name" value="Ribonuclease Inhibitor"/>
    <property type="match status" value="1"/>
</dbReference>